<dbReference type="PANTHER" id="PTHR21060">
    <property type="entry name" value="ACETATE KINASE"/>
    <property type="match status" value="1"/>
</dbReference>
<comment type="subcellular location">
    <subcellularLocation>
        <location evidence="6">Cytoplasm</location>
    </subcellularLocation>
</comment>
<dbReference type="InterPro" id="IPR000890">
    <property type="entry name" value="Aliphatic_acid_kin_short-chain"/>
</dbReference>
<evidence type="ECO:0000256" key="5">
    <source>
        <dbReference type="ARBA" id="ARBA00022840"/>
    </source>
</evidence>
<dbReference type="InterPro" id="IPR043129">
    <property type="entry name" value="ATPase_NBD"/>
</dbReference>
<evidence type="ECO:0000256" key="2">
    <source>
        <dbReference type="ARBA" id="ARBA00022679"/>
    </source>
</evidence>
<protein>
    <recommendedName>
        <fullName evidence="6">Acetate kinase</fullName>
        <ecNumber evidence="6">2.7.2.1</ecNumber>
    </recommendedName>
    <alternativeName>
        <fullName evidence="6">Acetokinase</fullName>
    </alternativeName>
</protein>
<organism evidence="8 10">
    <name type="scientific">Mucilaginibacter rubeus</name>
    <dbReference type="NCBI Taxonomy" id="2027860"/>
    <lineage>
        <taxon>Bacteria</taxon>
        <taxon>Pseudomonadati</taxon>
        <taxon>Bacteroidota</taxon>
        <taxon>Sphingobacteriia</taxon>
        <taxon>Sphingobacteriales</taxon>
        <taxon>Sphingobacteriaceae</taxon>
        <taxon>Mucilaginibacter</taxon>
    </lineage>
</organism>
<comment type="similarity">
    <text evidence="1 6 7">Belongs to the acetokinase family.</text>
</comment>
<feature type="binding site" evidence="6">
    <location>
        <begin position="208"/>
        <end position="212"/>
    </location>
    <ligand>
        <name>ATP</name>
        <dbReference type="ChEBI" id="CHEBI:30616"/>
    </ligand>
</feature>
<evidence type="ECO:0000256" key="6">
    <source>
        <dbReference type="HAMAP-Rule" id="MF_00020"/>
    </source>
</evidence>
<dbReference type="EMBL" id="CP071880">
    <property type="protein sequence ID" value="QTE50350.1"/>
    <property type="molecule type" value="Genomic_DNA"/>
</dbReference>
<evidence type="ECO:0000313" key="9">
    <source>
        <dbReference type="EMBL" id="QTE50350.1"/>
    </source>
</evidence>
<proteinExistence type="inferred from homology"/>
<dbReference type="PROSITE" id="PS01076">
    <property type="entry name" value="ACETATE_KINASE_2"/>
    <property type="match status" value="1"/>
</dbReference>
<feature type="site" description="Transition state stabilizer" evidence="6">
    <location>
        <position position="241"/>
    </location>
</feature>
<evidence type="ECO:0000313" key="11">
    <source>
        <dbReference type="Proteomes" id="UP000663940"/>
    </source>
</evidence>
<dbReference type="RefSeq" id="WP_112658722.1">
    <property type="nucleotide sequence ID" value="NZ_CP043451.1"/>
</dbReference>
<keyword evidence="4 6" id="KW-0418">Kinase</keyword>
<dbReference type="EMBL" id="CP043451">
    <property type="protein sequence ID" value="QEM07106.1"/>
    <property type="molecule type" value="Genomic_DNA"/>
</dbReference>
<dbReference type="EC" id="2.7.2.1" evidence="6"/>
<evidence type="ECO:0000256" key="4">
    <source>
        <dbReference type="ARBA" id="ARBA00022777"/>
    </source>
</evidence>
<comment type="function">
    <text evidence="6">Catalyzes the formation of acetyl phosphate from acetate and ATP. Can also catalyze the reverse reaction.</text>
</comment>
<feature type="binding site" evidence="6">
    <location>
        <position position="13"/>
    </location>
    <ligand>
        <name>Mg(2+)</name>
        <dbReference type="ChEBI" id="CHEBI:18420"/>
    </ligand>
</feature>
<dbReference type="Pfam" id="PF00871">
    <property type="entry name" value="Acetate_kinase"/>
    <property type="match status" value="1"/>
</dbReference>
<dbReference type="PIRSF" id="PIRSF000722">
    <property type="entry name" value="Acetate_prop_kin"/>
    <property type="match status" value="1"/>
</dbReference>
<dbReference type="GO" id="GO:0008776">
    <property type="term" value="F:acetate kinase activity"/>
    <property type="evidence" value="ECO:0007669"/>
    <property type="project" value="UniProtKB-UniRule"/>
</dbReference>
<comment type="cofactor">
    <cofactor evidence="6">
        <name>Mg(2+)</name>
        <dbReference type="ChEBI" id="CHEBI:18420"/>
    </cofactor>
    <cofactor evidence="6">
        <name>Mn(2+)</name>
        <dbReference type="ChEBI" id="CHEBI:29035"/>
    </cofactor>
    <text evidence="6">Mg(2+). Can also accept Mn(2+).</text>
</comment>
<dbReference type="GO" id="GO:0000287">
    <property type="term" value="F:magnesium ion binding"/>
    <property type="evidence" value="ECO:0007669"/>
    <property type="project" value="UniProtKB-UniRule"/>
</dbReference>
<dbReference type="SUPFAM" id="SSF53067">
    <property type="entry name" value="Actin-like ATPase domain"/>
    <property type="match status" value="2"/>
</dbReference>
<feature type="binding site" evidence="6">
    <location>
        <position position="93"/>
    </location>
    <ligand>
        <name>substrate</name>
    </ligand>
</feature>
<feature type="binding site" evidence="6">
    <location>
        <begin position="329"/>
        <end position="333"/>
    </location>
    <ligand>
        <name>ATP</name>
        <dbReference type="ChEBI" id="CHEBI:30616"/>
    </ligand>
</feature>
<evidence type="ECO:0000256" key="7">
    <source>
        <dbReference type="RuleBase" id="RU003835"/>
    </source>
</evidence>
<feature type="site" description="Transition state stabilizer" evidence="6">
    <location>
        <position position="181"/>
    </location>
</feature>
<gene>
    <name evidence="6" type="primary">ackA</name>
    <name evidence="8" type="ORF">DIU31_027700</name>
    <name evidence="9" type="ORF">J3L21_33320</name>
</gene>
<name>A0AAE6JK48_9SPHI</name>
<keyword evidence="2 6" id="KW-0808">Transferase</keyword>
<evidence type="ECO:0000256" key="3">
    <source>
        <dbReference type="ARBA" id="ARBA00022741"/>
    </source>
</evidence>
<evidence type="ECO:0000313" key="8">
    <source>
        <dbReference type="EMBL" id="QEM07106.1"/>
    </source>
</evidence>
<comment type="pathway">
    <text evidence="6">Metabolic intermediate biosynthesis; acetyl-CoA biosynthesis; acetyl-CoA from acetate: step 1/2.</text>
</comment>
<evidence type="ECO:0000313" key="10">
    <source>
        <dbReference type="Proteomes" id="UP000250557"/>
    </source>
</evidence>
<keyword evidence="6" id="KW-0479">Metal-binding</keyword>
<comment type="caution">
    <text evidence="6">Lacks conserved residue(s) required for the propagation of feature annotation.</text>
</comment>
<dbReference type="GO" id="GO:0006085">
    <property type="term" value="P:acetyl-CoA biosynthetic process"/>
    <property type="evidence" value="ECO:0007669"/>
    <property type="project" value="UniProtKB-UniRule"/>
</dbReference>
<dbReference type="GO" id="GO:0005524">
    <property type="term" value="F:ATP binding"/>
    <property type="evidence" value="ECO:0007669"/>
    <property type="project" value="UniProtKB-KW"/>
</dbReference>
<feature type="binding site" evidence="6">
    <location>
        <position position="20"/>
    </location>
    <ligand>
        <name>ATP</name>
        <dbReference type="ChEBI" id="CHEBI:30616"/>
    </ligand>
</feature>
<dbReference type="NCBIfam" id="TIGR00016">
    <property type="entry name" value="ackA"/>
    <property type="match status" value="1"/>
</dbReference>
<feature type="binding site" evidence="6">
    <location>
        <position position="380"/>
    </location>
    <ligand>
        <name>Mg(2+)</name>
        <dbReference type="ChEBI" id="CHEBI:18420"/>
    </ligand>
</feature>
<reference evidence="8 10" key="1">
    <citation type="submission" date="2019-08" db="EMBL/GenBank/DDBJ databases">
        <title>Comparative genome analysis confer to the adaptation heavy metal polluted environment.</title>
        <authorList>
            <person name="Li Y."/>
        </authorList>
    </citation>
    <scope>NUCLEOTIDE SEQUENCE [LARGE SCALE GENOMIC DNA]</scope>
    <source>
        <strain evidence="8 10">P2</strain>
    </source>
</reference>
<reference evidence="9 11" key="2">
    <citation type="submission" date="2021-03" db="EMBL/GenBank/DDBJ databases">
        <title>Mucilaginibacter strains isolated from gold and copper mining confer multi heavy-metal resistance.</title>
        <authorList>
            <person name="Li Y."/>
        </authorList>
    </citation>
    <scope>NUCLEOTIDE SEQUENCE [LARGE SCALE GENOMIC DNA]</scope>
    <source>
        <strain evidence="9 11">P2-4</strain>
    </source>
</reference>
<sequence>MTDTPDTYILAVNCGSSSLKFCLYRSAPIQIEFSGAVSTIGADNSRLEIKDSAFNILENRVAHFKDMDAAANVIIDWLKNRQHRYQLVAIGHRIVQGGPEHRQPKKITDELLQTLHRYIYLAPNHLPDEIKVIRAFQSAYPDTAQIACFDTSFHRDMPSYVQNYPLPAEYKDKGLMKYGFHGISYQYIMQKLADEYSALAAQKIIIAHLGNGASMAAVINGSSFDTTMGMSPMGGLVMGTRSGDLDPGVLLYLLNQYQLSPTELDDLLSNHSGLKAIAGVSDMQELLDMEPDDIRAKEALTTFCYSAKKFIGMLAAAMGGLDILVFTGGIGENSSVIRDRICRDLDFIGIDIDKEKNLENDPLISKQTSRVSVRVIKTNEELMIANLVAGVLDRAVKN</sequence>
<evidence type="ECO:0000256" key="1">
    <source>
        <dbReference type="ARBA" id="ARBA00008748"/>
    </source>
</evidence>
<dbReference type="Gene3D" id="3.30.420.40">
    <property type="match status" value="2"/>
</dbReference>
<dbReference type="InterPro" id="IPR023865">
    <property type="entry name" value="Aliphatic_acid_kinase_CS"/>
</dbReference>
<dbReference type="Proteomes" id="UP000250557">
    <property type="component" value="Chromosome"/>
</dbReference>
<dbReference type="HAMAP" id="MF_00020">
    <property type="entry name" value="Acetate_kinase"/>
    <property type="match status" value="1"/>
</dbReference>
<keyword evidence="3 6" id="KW-0547">Nucleotide-binding</keyword>
<comment type="catalytic activity">
    <reaction evidence="6">
        <text>acetate + ATP = acetyl phosphate + ADP</text>
        <dbReference type="Rhea" id="RHEA:11352"/>
        <dbReference type="ChEBI" id="CHEBI:22191"/>
        <dbReference type="ChEBI" id="CHEBI:30089"/>
        <dbReference type="ChEBI" id="CHEBI:30616"/>
        <dbReference type="ChEBI" id="CHEBI:456216"/>
        <dbReference type="EC" id="2.7.2.1"/>
    </reaction>
</comment>
<dbReference type="PROSITE" id="PS01075">
    <property type="entry name" value="ACETATE_KINASE_1"/>
    <property type="match status" value="1"/>
</dbReference>
<feature type="active site" description="Proton donor/acceptor" evidence="6">
    <location>
        <position position="150"/>
    </location>
</feature>
<dbReference type="AlphaFoldDB" id="A0AAE6JK48"/>
<dbReference type="Proteomes" id="UP000663940">
    <property type="component" value="Chromosome"/>
</dbReference>
<dbReference type="InterPro" id="IPR004372">
    <property type="entry name" value="Ac/propionate_kinase"/>
</dbReference>
<dbReference type="PANTHER" id="PTHR21060:SF15">
    <property type="entry name" value="ACETATE KINASE-RELATED"/>
    <property type="match status" value="1"/>
</dbReference>
<comment type="subunit">
    <text evidence="6">Homodimer.</text>
</comment>
<keyword evidence="6" id="KW-0460">Magnesium</keyword>
<dbReference type="GO" id="GO:0005737">
    <property type="term" value="C:cytoplasm"/>
    <property type="evidence" value="ECO:0007669"/>
    <property type="project" value="UniProtKB-SubCell"/>
</dbReference>
<accession>A0AAE6JK48</accession>
<keyword evidence="11" id="KW-1185">Reference proteome</keyword>
<dbReference type="GO" id="GO:0006083">
    <property type="term" value="P:acetate metabolic process"/>
    <property type="evidence" value="ECO:0007669"/>
    <property type="project" value="TreeGrafter"/>
</dbReference>
<keyword evidence="6" id="KW-0963">Cytoplasm</keyword>
<keyword evidence="5 6" id="KW-0067">ATP-binding</keyword>
<dbReference type="PRINTS" id="PR00471">
    <property type="entry name" value="ACETATEKNASE"/>
</dbReference>